<gene>
    <name evidence="2" type="ORF">V5E97_32545</name>
</gene>
<reference evidence="2" key="1">
    <citation type="submission" date="2024-05" db="EMBL/GenBank/DDBJ databases">
        <title>Planctomycetes of the genus Singulisphaera possess chitinolytic capabilities.</title>
        <authorList>
            <person name="Ivanova A."/>
        </authorList>
    </citation>
    <scope>NUCLEOTIDE SEQUENCE</scope>
    <source>
        <strain evidence="2">Ch08T</strain>
    </source>
</reference>
<organism evidence="2">
    <name type="scientific">Singulisphaera sp. Ch08</name>
    <dbReference type="NCBI Taxonomy" id="3120278"/>
    <lineage>
        <taxon>Bacteria</taxon>
        <taxon>Pseudomonadati</taxon>
        <taxon>Planctomycetota</taxon>
        <taxon>Planctomycetia</taxon>
        <taxon>Isosphaerales</taxon>
        <taxon>Isosphaeraceae</taxon>
        <taxon>Singulisphaera</taxon>
    </lineage>
</organism>
<dbReference type="RefSeq" id="WP_406695741.1">
    <property type="nucleotide sequence ID" value="NZ_CP155447.1"/>
</dbReference>
<protein>
    <submittedName>
        <fullName evidence="2">Uncharacterized protein</fullName>
    </submittedName>
</protein>
<dbReference type="EMBL" id="CP155447">
    <property type="protein sequence ID" value="XBH03000.1"/>
    <property type="molecule type" value="Genomic_DNA"/>
</dbReference>
<accession>A0AAU7CCZ3</accession>
<feature type="chain" id="PRO_5043560040" evidence="1">
    <location>
        <begin position="27"/>
        <end position="124"/>
    </location>
</feature>
<evidence type="ECO:0000313" key="2">
    <source>
        <dbReference type="EMBL" id="XBH03000.1"/>
    </source>
</evidence>
<sequence length="124" mass="13862">MMRKLRSVALMTLVFGAWVAEHPAEAASYAGGASTRCCPVPQECGGHVEYQTQRQTVLQAVQETVYENQQVTSVRDVCETVMQPRTVTTMQTVSEQCVRDEAYTVQRPTYRTVQKSAVTPFNAR</sequence>
<keyword evidence="1" id="KW-0732">Signal</keyword>
<evidence type="ECO:0000256" key="1">
    <source>
        <dbReference type="SAM" id="SignalP"/>
    </source>
</evidence>
<feature type="signal peptide" evidence="1">
    <location>
        <begin position="1"/>
        <end position="26"/>
    </location>
</feature>
<dbReference type="AlphaFoldDB" id="A0AAU7CCZ3"/>
<proteinExistence type="predicted"/>
<name>A0AAU7CCZ3_9BACT</name>